<accession>A0ABV8DBQ6</accession>
<proteinExistence type="predicted"/>
<keyword evidence="1" id="KW-0472">Membrane</keyword>
<feature type="transmembrane region" description="Helical" evidence="1">
    <location>
        <begin position="29"/>
        <end position="53"/>
    </location>
</feature>
<evidence type="ECO:0000313" key="3">
    <source>
        <dbReference type="Proteomes" id="UP001595693"/>
    </source>
</evidence>
<keyword evidence="1" id="KW-0812">Transmembrane</keyword>
<feature type="transmembrane region" description="Helical" evidence="1">
    <location>
        <begin position="65"/>
        <end position="86"/>
    </location>
</feature>
<dbReference type="Proteomes" id="UP001595693">
    <property type="component" value="Unassembled WGS sequence"/>
</dbReference>
<keyword evidence="1" id="KW-1133">Transmembrane helix</keyword>
<sequence length="106" mass="12162">MSVNISNGDVMLYLLDTGRMAHKFGKWRGALYLLATALPLALANFIAKVFSILPGQPQPLGALQWIEIGCYTLALLLWSYGCYLLYRDHVHHDYYLEADHYQREGW</sequence>
<reference evidence="3" key="1">
    <citation type="journal article" date="2019" name="Int. J. Syst. Evol. Microbiol.">
        <title>The Global Catalogue of Microorganisms (GCM) 10K type strain sequencing project: providing services to taxonomists for standard genome sequencing and annotation.</title>
        <authorList>
            <consortium name="The Broad Institute Genomics Platform"/>
            <consortium name="The Broad Institute Genome Sequencing Center for Infectious Disease"/>
            <person name="Wu L."/>
            <person name="Ma J."/>
        </authorList>
    </citation>
    <scope>NUCLEOTIDE SEQUENCE [LARGE SCALE GENOMIC DNA]</scope>
    <source>
        <strain evidence="3">CCUG 2113</strain>
    </source>
</reference>
<evidence type="ECO:0000313" key="2">
    <source>
        <dbReference type="EMBL" id="MFC3935956.1"/>
    </source>
</evidence>
<keyword evidence="3" id="KW-1185">Reference proteome</keyword>
<evidence type="ECO:0000256" key="1">
    <source>
        <dbReference type="SAM" id="Phobius"/>
    </source>
</evidence>
<organism evidence="2 3">
    <name type="scientific">Acidovorax facilis</name>
    <dbReference type="NCBI Taxonomy" id="12917"/>
    <lineage>
        <taxon>Bacteria</taxon>
        <taxon>Pseudomonadati</taxon>
        <taxon>Pseudomonadota</taxon>
        <taxon>Betaproteobacteria</taxon>
        <taxon>Burkholderiales</taxon>
        <taxon>Comamonadaceae</taxon>
        <taxon>Acidovorax</taxon>
    </lineage>
</organism>
<protein>
    <recommendedName>
        <fullName evidence="4">DUF805 domain-containing protein</fullName>
    </recommendedName>
</protein>
<name>A0ABV8DBQ6_9BURK</name>
<comment type="caution">
    <text evidence="2">The sequence shown here is derived from an EMBL/GenBank/DDBJ whole genome shotgun (WGS) entry which is preliminary data.</text>
</comment>
<gene>
    <name evidence="2" type="ORF">ACFOW3_15185</name>
</gene>
<dbReference type="EMBL" id="JBHSAJ010000045">
    <property type="protein sequence ID" value="MFC3935956.1"/>
    <property type="molecule type" value="Genomic_DNA"/>
</dbReference>
<evidence type="ECO:0008006" key="4">
    <source>
        <dbReference type="Google" id="ProtNLM"/>
    </source>
</evidence>